<feature type="domain" description="DUF4549" evidence="2">
    <location>
        <begin position="6"/>
        <end position="140"/>
    </location>
</feature>
<dbReference type="PANTHER" id="PTHR33331">
    <property type="entry name" value="COILED-COIL DOMAIN-CONTAINING PROTEIN 162"/>
    <property type="match status" value="1"/>
</dbReference>
<name>A0A177B0E0_9BILA</name>
<sequence>MTDNLMIKNLNIQLEHEIKQLNNYINGSTSLESHDSFKPSTSVRLPQSIDYYNKERKIFSEDKCNINHPKSINLQADMLHLEYVNIKKTDFNKQSMPSLILQHFEDKLYQICQAKLRCSIRWERYCKNSTLSSKMYPDYKKMMTLLLSEYDDTVVSLERLGSIREFCILEQYEKALNVINKNDLEIMEYLPYKYKNKLMKGLKTTSDNEIVLEKSDYSLSKDVQLNTRSVVPICVQNSVNYMMDLKYFCQHFDIKTNIIDEKLKMNTMEENILYGIVNKVFKRIFDKQKYRNTFEIYRVNGTNMNNDSSKTYLKINDWIAHSVIYPQRNLRANEEMLLDDNSDFCDDIGIKLICASLLADNSCAALKCIRKYEKLILQENGNNKKNKKPLLKDNQNNLSEHEMEKIWKNIYVDSDQVTKSNDDPTDNTKNKYYTMESLLNQLATDKYNYRDTVTNLGLDGMGQENIEYTSGSQSNSYSNGSYSSYFMLRYLYIRYLRRKTLSYLNYFRSIERSITISELGLALEGDAKNANVDKKKSDQSDATQENNIDENMNNFGNRLNSNKYIYSSPLEYKMNQVEFMEYESVKNHDDFHTKRDDGIINVIDSDGKIVMYDISLDDLKTVESQISKITSYYVNKNLLKCANLKEKKQTSLNQDRHLIIYDAWKSTCEYFEILQKLVYVYMFCYENIFDKNEKRNMAQTIITMIFKRIRYNLEDDYFLESVQLEIANIDNHIRLVQKVYERIIQNSRKYSKCIVSRGELKVGMYMYNTNDVFDISDHLNTGILTSTHLFEFNFMLAGLSRIYPATLQTFQKICNNSKSVNIDVRLETAIFEQVLLDFTNFNMCEFYDTFVIENIIDVPYIYDPHILVKIIKNLLSNFEKFNMKSQRRKYTIDTYFETIQLLTQYNDLYNMLFESAYLSDIYLEKLTKSSFAQSNMFLKLYKMEYVDKATIAECEKFIPNDVAVEEDTSTSSGVLDYNDKNKFSQLFIDDHRKTILRDVLVCQITHRNCLISVLSHIYEYEQYFLSTKVNENQVPEKILIQNYCENLQNNIEHYSLRSQLFAVYNSLYLLVKKFPEIAKKYFIFSANLNLSSDITSQSKKSPKNKKKMFYFPKDSKEDLLINIFFIPTNSDIISFYKSPLVKLSENENGGNTSEQDEKNDADSNDTSDEKKKDKIENTYIGRDVLEKHILLITTLNDILNYFYGLVDLGYIEKRNGLMYSSQLTDEKITADWGGIETIYVLMDNLKSDMATIQSNYLKTQLKYAMVRRDYIIYNIDVIIDNYLLNKFLSKGQFKIFKKLKEHSKFPLLNLSNFPQSGIQAVNFSLPSLYRFSKDNFKKHSISELFPNLSYANCQGLYPLQILPHTNISKNLHSILSCLNTLERKIAHAEFIGVSLLQSEAYVQHQSDKVKVTRSCDKTIEKYSFLSLLIEKWKLVKIHRNMWIKRKIKNFNVTHKDISEGVYAYNWEIVIPIYQSIARKNGFLEWSNKIQNIQSNVIDAIPYPPGVSILETVEIEIDNLNGLYQCSMINDVRKKIASDLNFVISEKSHEESNLPIHLWKKSGFEEPVDIVRNETEKIVEIAYKLLRK</sequence>
<feature type="compositionally biased region" description="Polar residues" evidence="1">
    <location>
        <begin position="540"/>
        <end position="553"/>
    </location>
</feature>
<feature type="compositionally biased region" description="Basic and acidic residues" evidence="1">
    <location>
        <begin position="530"/>
        <end position="539"/>
    </location>
</feature>
<accession>A0A177B0E0</accession>
<gene>
    <name evidence="3" type="ORF">A3Q56_05072</name>
</gene>
<proteinExistence type="predicted"/>
<feature type="compositionally biased region" description="Basic and acidic residues" evidence="1">
    <location>
        <begin position="1155"/>
        <end position="1171"/>
    </location>
</feature>
<dbReference type="PANTHER" id="PTHR33331:SF13">
    <property type="entry name" value="COILED-COIL DOMAIN CONTAINING 162"/>
    <property type="match status" value="1"/>
</dbReference>
<organism evidence="3 4">
    <name type="scientific">Intoshia linei</name>
    <dbReference type="NCBI Taxonomy" id="1819745"/>
    <lineage>
        <taxon>Eukaryota</taxon>
        <taxon>Metazoa</taxon>
        <taxon>Spiralia</taxon>
        <taxon>Lophotrochozoa</taxon>
        <taxon>Mesozoa</taxon>
        <taxon>Orthonectida</taxon>
        <taxon>Rhopaluridae</taxon>
        <taxon>Intoshia</taxon>
    </lineage>
</organism>
<evidence type="ECO:0000313" key="4">
    <source>
        <dbReference type="Proteomes" id="UP000078046"/>
    </source>
</evidence>
<feature type="region of interest" description="Disordered" evidence="1">
    <location>
        <begin position="530"/>
        <end position="553"/>
    </location>
</feature>
<dbReference type="OrthoDB" id="76966at2759"/>
<evidence type="ECO:0000259" key="2">
    <source>
        <dbReference type="Pfam" id="PF15082"/>
    </source>
</evidence>
<dbReference type="Proteomes" id="UP000078046">
    <property type="component" value="Unassembled WGS sequence"/>
</dbReference>
<dbReference type="EMBL" id="LWCA01000723">
    <property type="protein sequence ID" value="OAF67202.1"/>
    <property type="molecule type" value="Genomic_DNA"/>
</dbReference>
<evidence type="ECO:0000256" key="1">
    <source>
        <dbReference type="SAM" id="MobiDB-lite"/>
    </source>
</evidence>
<feature type="region of interest" description="Disordered" evidence="1">
    <location>
        <begin position="1146"/>
        <end position="1171"/>
    </location>
</feature>
<evidence type="ECO:0000313" key="3">
    <source>
        <dbReference type="EMBL" id="OAF67202.1"/>
    </source>
</evidence>
<keyword evidence="4" id="KW-1185">Reference proteome</keyword>
<protein>
    <recommendedName>
        <fullName evidence="2">DUF4549 domain-containing protein</fullName>
    </recommendedName>
</protein>
<reference evidence="3 4" key="1">
    <citation type="submission" date="2016-04" db="EMBL/GenBank/DDBJ databases">
        <title>The genome of Intoshia linei affirms orthonectids as highly simplified spiralians.</title>
        <authorList>
            <person name="Mikhailov K.V."/>
            <person name="Slusarev G.S."/>
            <person name="Nikitin M.A."/>
            <person name="Logacheva M.D."/>
            <person name="Penin A."/>
            <person name="Aleoshin V."/>
            <person name="Panchin Y.V."/>
        </authorList>
    </citation>
    <scope>NUCLEOTIDE SEQUENCE [LARGE SCALE GENOMIC DNA]</scope>
    <source>
        <strain evidence="3">Intl2013</strain>
        <tissue evidence="3">Whole animal</tissue>
    </source>
</reference>
<dbReference type="Pfam" id="PF15082">
    <property type="entry name" value="DUF4549"/>
    <property type="match status" value="1"/>
</dbReference>
<dbReference type="InterPro" id="IPR029376">
    <property type="entry name" value="DUF4549"/>
</dbReference>
<dbReference type="InterPro" id="IPR040401">
    <property type="entry name" value="CCDC162"/>
</dbReference>
<comment type="caution">
    <text evidence="3">The sequence shown here is derived from an EMBL/GenBank/DDBJ whole genome shotgun (WGS) entry which is preliminary data.</text>
</comment>